<keyword evidence="6" id="KW-0489">Methyltransferase</keyword>
<sequence length="560" mass="65219">MTTLARQRWRMLGEVLLSKNLDLSSEHEDISVMRFKTYGLYVRSLLSSHDQDDGTWCQIEFPSIEDNHSNILSLDIRLCSSKIDYADLMGFNNTGNTCIWPSEEVLAFYCLKEKQIFENKSVCELGGGMTCLAGLALARSISLNELVATDGNEKSIANLNAILKAKSNENNWLCPIESQVLIWSRQLNDPKLKERFDFIISADCFFFEDLHHDLCHTIYYMLKDSGVAINFAPHRSKTLNKFLSIAETYPFECRVFEQYDNDVFNKHLQAQQINKSYSSDLHYPILVILRKLPTKMKLSRHKFIRRILNYYRTHFNIEYPFIILIDGTFAFEALQWKIQIDEQLKAYLETDQIICSTTLCAIRETELLGGVAFGAMLILKQYEIVKCDHYPSISAEKCFQQVLIKDNTKKYFLASQSLSLREYSHDRRPDLPTMLITHNAINLERPSLNTRSIVEQTKKERLGVSKHDSNILKKIKHELNLDENEDNVTKKKKKKHGINPLSVKKKTKKKSINNNNNNNTVVKKKRRRTRQIRMSSHLKEHLKELQKTFSIKEFFHEKKI</sequence>
<reference evidence="10" key="1">
    <citation type="submission" date="2021-02" db="EMBL/GenBank/DDBJ databases">
        <authorList>
            <person name="Nowell W R."/>
        </authorList>
    </citation>
    <scope>NUCLEOTIDE SEQUENCE</scope>
</reference>
<evidence type="ECO:0000313" key="12">
    <source>
        <dbReference type="Proteomes" id="UP000663860"/>
    </source>
</evidence>
<keyword evidence="7" id="KW-0808">Transferase</keyword>
<dbReference type="InterPro" id="IPR006984">
    <property type="entry name" value="Fcf1/UTP23"/>
</dbReference>
<dbReference type="PANTHER" id="PTHR13539:SF3">
    <property type="entry name" value="CALMODULIN-LYSINE N-METHYLTRANSFERASE"/>
    <property type="match status" value="1"/>
</dbReference>
<dbReference type="InterPro" id="IPR025800">
    <property type="entry name" value="CaM-Lys-N-MeTrfase"/>
</dbReference>
<feature type="compositionally biased region" description="Low complexity" evidence="9">
    <location>
        <begin position="512"/>
        <end position="521"/>
    </location>
</feature>
<dbReference type="EMBL" id="CAJNOE010002449">
    <property type="protein sequence ID" value="CAF1482955.1"/>
    <property type="molecule type" value="Genomic_DNA"/>
</dbReference>
<dbReference type="Gene3D" id="3.40.50.1010">
    <property type="entry name" value="5'-nuclease"/>
    <property type="match status" value="1"/>
</dbReference>
<dbReference type="Proteomes" id="UP000663868">
    <property type="component" value="Unassembled WGS sequence"/>
</dbReference>
<evidence type="ECO:0000313" key="10">
    <source>
        <dbReference type="EMBL" id="CAF1482955.1"/>
    </source>
</evidence>
<dbReference type="GO" id="GO:0005737">
    <property type="term" value="C:cytoplasm"/>
    <property type="evidence" value="ECO:0007669"/>
    <property type="project" value="UniProtKB-SubCell"/>
</dbReference>
<dbReference type="EC" id="2.1.1.60" evidence="3"/>
<keyword evidence="8" id="KW-0539">Nucleus</keyword>
<comment type="caution">
    <text evidence="10">The sequence shown here is derived from an EMBL/GenBank/DDBJ whole genome shotgun (WGS) entry which is preliminary data.</text>
</comment>
<dbReference type="InterPro" id="IPR019410">
    <property type="entry name" value="Methyltransf_16"/>
</dbReference>
<comment type="subcellular location">
    <subcellularLocation>
        <location evidence="2">Cytoplasm</location>
    </subcellularLocation>
    <subcellularLocation>
        <location evidence="1">Nucleus</location>
    </subcellularLocation>
</comment>
<dbReference type="Gene3D" id="3.40.50.150">
    <property type="entry name" value="Vaccinia Virus protein VP39"/>
    <property type="match status" value="1"/>
</dbReference>
<proteinExistence type="predicted"/>
<evidence type="ECO:0000256" key="9">
    <source>
        <dbReference type="SAM" id="MobiDB-lite"/>
    </source>
</evidence>
<evidence type="ECO:0000256" key="3">
    <source>
        <dbReference type="ARBA" id="ARBA00011914"/>
    </source>
</evidence>
<feature type="region of interest" description="Disordered" evidence="9">
    <location>
        <begin position="486"/>
        <end position="531"/>
    </location>
</feature>
<evidence type="ECO:0000256" key="7">
    <source>
        <dbReference type="ARBA" id="ARBA00022679"/>
    </source>
</evidence>
<dbReference type="SUPFAM" id="SSF53335">
    <property type="entry name" value="S-adenosyl-L-methionine-dependent methyltransferases"/>
    <property type="match status" value="1"/>
</dbReference>
<evidence type="ECO:0000256" key="8">
    <source>
        <dbReference type="ARBA" id="ARBA00023242"/>
    </source>
</evidence>
<dbReference type="EMBL" id="CAJOBB010002061">
    <property type="protein sequence ID" value="CAF3934196.1"/>
    <property type="molecule type" value="Genomic_DNA"/>
</dbReference>
<evidence type="ECO:0000256" key="4">
    <source>
        <dbReference type="ARBA" id="ARBA00020594"/>
    </source>
</evidence>
<accession>A0A815RYE6</accession>
<feature type="compositionally biased region" description="Basic residues" evidence="9">
    <location>
        <begin position="522"/>
        <end position="531"/>
    </location>
</feature>
<evidence type="ECO:0000256" key="2">
    <source>
        <dbReference type="ARBA" id="ARBA00004496"/>
    </source>
</evidence>
<dbReference type="Pfam" id="PF04900">
    <property type="entry name" value="Fcf1"/>
    <property type="match status" value="1"/>
</dbReference>
<keyword evidence="5" id="KW-0963">Cytoplasm</keyword>
<dbReference type="Proteomes" id="UP000663860">
    <property type="component" value="Unassembled WGS sequence"/>
</dbReference>
<dbReference type="PANTHER" id="PTHR13539">
    <property type="entry name" value="CALMODULIN-LYSINE N-METHYLTRANSFERASE"/>
    <property type="match status" value="1"/>
</dbReference>
<evidence type="ECO:0000256" key="5">
    <source>
        <dbReference type="ARBA" id="ARBA00022490"/>
    </source>
</evidence>
<evidence type="ECO:0000313" key="11">
    <source>
        <dbReference type="EMBL" id="CAF3934196.1"/>
    </source>
</evidence>
<gene>
    <name evidence="10" type="ORF">IZO911_LOCUS44082</name>
    <name evidence="11" type="ORF">KXQ929_LOCUS24643</name>
</gene>
<protein>
    <recommendedName>
        <fullName evidence="4">Calmodulin-lysine N-methyltransferase</fullName>
        <ecNumber evidence="3">2.1.1.60</ecNumber>
    </recommendedName>
</protein>
<dbReference type="GO" id="GO:0032040">
    <property type="term" value="C:small-subunit processome"/>
    <property type="evidence" value="ECO:0007669"/>
    <property type="project" value="InterPro"/>
</dbReference>
<dbReference type="GO" id="GO:0018025">
    <property type="term" value="F:calmodulin-lysine N-methyltransferase activity"/>
    <property type="evidence" value="ECO:0007669"/>
    <property type="project" value="UniProtKB-EC"/>
</dbReference>
<dbReference type="GO" id="GO:0032259">
    <property type="term" value="P:methylation"/>
    <property type="evidence" value="ECO:0007669"/>
    <property type="project" value="UniProtKB-KW"/>
</dbReference>
<evidence type="ECO:0000256" key="6">
    <source>
        <dbReference type="ARBA" id="ARBA00022603"/>
    </source>
</evidence>
<dbReference type="AlphaFoldDB" id="A0A815RYE6"/>
<name>A0A815RYE6_9BILA</name>
<evidence type="ECO:0000256" key="1">
    <source>
        <dbReference type="ARBA" id="ARBA00004123"/>
    </source>
</evidence>
<organism evidence="10 12">
    <name type="scientific">Adineta steineri</name>
    <dbReference type="NCBI Taxonomy" id="433720"/>
    <lineage>
        <taxon>Eukaryota</taxon>
        <taxon>Metazoa</taxon>
        <taxon>Spiralia</taxon>
        <taxon>Gnathifera</taxon>
        <taxon>Rotifera</taxon>
        <taxon>Eurotatoria</taxon>
        <taxon>Bdelloidea</taxon>
        <taxon>Adinetida</taxon>
        <taxon>Adinetidae</taxon>
        <taxon>Adineta</taxon>
    </lineage>
</organism>
<dbReference type="Pfam" id="PF10294">
    <property type="entry name" value="Methyltransf_16"/>
    <property type="match status" value="1"/>
</dbReference>
<feature type="compositionally biased region" description="Basic residues" evidence="9">
    <location>
        <begin position="490"/>
        <end position="511"/>
    </location>
</feature>
<dbReference type="InterPro" id="IPR029063">
    <property type="entry name" value="SAM-dependent_MTases_sf"/>
</dbReference>